<organism evidence="2 3">
    <name type="scientific">Qipengyuania nanhaisediminis</name>
    <dbReference type="NCBI Taxonomy" id="604088"/>
    <lineage>
        <taxon>Bacteria</taxon>
        <taxon>Pseudomonadati</taxon>
        <taxon>Pseudomonadota</taxon>
        <taxon>Alphaproteobacteria</taxon>
        <taxon>Sphingomonadales</taxon>
        <taxon>Erythrobacteraceae</taxon>
        <taxon>Qipengyuania</taxon>
    </lineage>
</organism>
<evidence type="ECO:0000256" key="1">
    <source>
        <dbReference type="SAM" id="Phobius"/>
    </source>
</evidence>
<dbReference type="Proteomes" id="UP000199331">
    <property type="component" value="Unassembled WGS sequence"/>
</dbReference>
<keyword evidence="1" id="KW-0472">Membrane</keyword>
<dbReference type="AlphaFoldDB" id="A0A1I5LCT0"/>
<sequence>MKDNVVLWLGIVIVGSTFTAWLFRIWQKGTIPITYAHAINRATNPRKFLLAWSANVVFGIALLIYVYLAFEG</sequence>
<feature type="transmembrane region" description="Helical" evidence="1">
    <location>
        <begin position="48"/>
        <end position="70"/>
    </location>
</feature>
<feature type="transmembrane region" description="Helical" evidence="1">
    <location>
        <begin position="6"/>
        <end position="27"/>
    </location>
</feature>
<name>A0A1I5LCT0_9SPHN</name>
<keyword evidence="3" id="KW-1185">Reference proteome</keyword>
<reference evidence="3" key="1">
    <citation type="submission" date="2016-10" db="EMBL/GenBank/DDBJ databases">
        <authorList>
            <person name="Varghese N."/>
            <person name="Submissions S."/>
        </authorList>
    </citation>
    <scope>NUCLEOTIDE SEQUENCE [LARGE SCALE GENOMIC DNA]</scope>
    <source>
        <strain evidence="3">CGMCC 1.7715</strain>
    </source>
</reference>
<gene>
    <name evidence="2" type="ORF">SAMN04488060_0919</name>
</gene>
<evidence type="ECO:0000313" key="2">
    <source>
        <dbReference type="EMBL" id="SFO95002.1"/>
    </source>
</evidence>
<dbReference type="STRING" id="604088.SAMN04488060_0919"/>
<protein>
    <submittedName>
        <fullName evidence="2">Uncharacterized protein</fullName>
    </submittedName>
</protein>
<dbReference type="EMBL" id="FOWZ01000001">
    <property type="protein sequence ID" value="SFO95002.1"/>
    <property type="molecule type" value="Genomic_DNA"/>
</dbReference>
<evidence type="ECO:0000313" key="3">
    <source>
        <dbReference type="Proteomes" id="UP000199331"/>
    </source>
</evidence>
<proteinExistence type="predicted"/>
<keyword evidence="1" id="KW-1133">Transmembrane helix</keyword>
<accession>A0A1I5LCT0</accession>
<dbReference type="RefSeq" id="WP_090477694.1">
    <property type="nucleotide sequence ID" value="NZ_FOWZ01000001.1"/>
</dbReference>
<keyword evidence="1" id="KW-0812">Transmembrane</keyword>